<dbReference type="Gene3D" id="1.20.120.720">
    <property type="entry name" value="Myosin VI head, motor domain, U50 subdomain"/>
    <property type="match status" value="1"/>
</dbReference>
<dbReference type="Gene3D" id="3.40.850.10">
    <property type="entry name" value="Kinesin motor domain"/>
    <property type="match status" value="1"/>
</dbReference>
<dbReference type="Gene3D" id="1.20.58.530">
    <property type="match status" value="1"/>
</dbReference>
<dbReference type="EMBL" id="JBBJCI010000222">
    <property type="protein sequence ID" value="KAK7239824.1"/>
    <property type="molecule type" value="Genomic_DNA"/>
</dbReference>
<dbReference type="Proteomes" id="UP001363151">
    <property type="component" value="Unassembled WGS sequence"/>
</dbReference>
<feature type="compositionally biased region" description="Low complexity" evidence="7">
    <location>
        <begin position="736"/>
        <end position="749"/>
    </location>
</feature>
<evidence type="ECO:0000256" key="5">
    <source>
        <dbReference type="ARBA" id="ARBA00023203"/>
    </source>
</evidence>
<comment type="similarity">
    <text evidence="6">Belongs to the TRAFAC class myosin-kinesin ATPase superfamily. Myosin family.</text>
</comment>
<keyword evidence="5 6" id="KW-0009">Actin-binding</keyword>
<evidence type="ECO:0000256" key="7">
    <source>
        <dbReference type="SAM" id="MobiDB-lite"/>
    </source>
</evidence>
<dbReference type="CDD" id="cd00124">
    <property type="entry name" value="MYSc"/>
    <property type="match status" value="1"/>
</dbReference>
<comment type="caution">
    <text evidence="6">Lacks conserved residue(s) required for the propagation of feature annotation.</text>
</comment>
<evidence type="ECO:0000256" key="3">
    <source>
        <dbReference type="ARBA" id="ARBA00023123"/>
    </source>
</evidence>
<dbReference type="Pfam" id="PF00063">
    <property type="entry name" value="Myosin_head"/>
    <property type="match status" value="2"/>
</dbReference>
<evidence type="ECO:0000313" key="9">
    <source>
        <dbReference type="EMBL" id="KAK7239824.1"/>
    </source>
</evidence>
<name>A0ABR1FW83_AURAN</name>
<protein>
    <submittedName>
        <fullName evidence="9">Myosin-like protein</fullName>
    </submittedName>
</protein>
<dbReference type="Gene3D" id="1.10.10.820">
    <property type="match status" value="1"/>
</dbReference>
<evidence type="ECO:0000256" key="1">
    <source>
        <dbReference type="ARBA" id="ARBA00022741"/>
    </source>
</evidence>
<feature type="region of interest" description="Disordered" evidence="7">
    <location>
        <begin position="774"/>
        <end position="793"/>
    </location>
</feature>
<organism evidence="9 10">
    <name type="scientific">Aureococcus anophagefferens</name>
    <name type="common">Harmful bloom alga</name>
    <dbReference type="NCBI Taxonomy" id="44056"/>
    <lineage>
        <taxon>Eukaryota</taxon>
        <taxon>Sar</taxon>
        <taxon>Stramenopiles</taxon>
        <taxon>Ochrophyta</taxon>
        <taxon>Pelagophyceae</taxon>
        <taxon>Pelagomonadales</taxon>
        <taxon>Pelagomonadaceae</taxon>
        <taxon>Aureococcus</taxon>
    </lineage>
</organism>
<gene>
    <name evidence="9" type="ORF">SO694_00029394</name>
</gene>
<reference evidence="9 10" key="1">
    <citation type="submission" date="2024-03" db="EMBL/GenBank/DDBJ databases">
        <title>Aureococcus anophagefferens CCMP1851 and Kratosvirus quantuckense: Draft genome of a second virus-susceptible host strain in the model system.</title>
        <authorList>
            <person name="Chase E."/>
            <person name="Truchon A.R."/>
            <person name="Schepens W."/>
            <person name="Wilhelm S.W."/>
        </authorList>
    </citation>
    <scope>NUCLEOTIDE SEQUENCE [LARGE SCALE GENOMIC DNA]</scope>
    <source>
        <strain evidence="9 10">CCMP1851</strain>
    </source>
</reference>
<dbReference type="SMART" id="SM00242">
    <property type="entry name" value="MYSc"/>
    <property type="match status" value="1"/>
</dbReference>
<dbReference type="SUPFAM" id="SSF52540">
    <property type="entry name" value="P-loop containing nucleoside triphosphate hydrolases"/>
    <property type="match status" value="1"/>
</dbReference>
<feature type="binding site" evidence="6">
    <location>
        <begin position="137"/>
        <end position="144"/>
    </location>
    <ligand>
        <name>ATP</name>
        <dbReference type="ChEBI" id="CHEBI:30616"/>
    </ligand>
</feature>
<evidence type="ECO:0000256" key="4">
    <source>
        <dbReference type="ARBA" id="ARBA00023175"/>
    </source>
</evidence>
<keyword evidence="3 6" id="KW-0518">Myosin</keyword>
<accession>A0ABR1FW83</accession>
<evidence type="ECO:0000259" key="8">
    <source>
        <dbReference type="PROSITE" id="PS51456"/>
    </source>
</evidence>
<feature type="domain" description="Myosin motor" evidence="8">
    <location>
        <begin position="58"/>
        <end position="704"/>
    </location>
</feature>
<sequence>MALRKAWLELPDEPAVGWRVVDVVAEDGAFASVRDGASSTRVDRARLSDYDATYEDEALCSDVSRLASLHAAPLVSALARRFRARTTYTNVGDVLIAVNPWRDVPDAPGAPHVRDVATAALEGAVERRASQAIVISGESGAGKTVSATRIIEYLVASGGLGRSRKRESFERRERAKESLLARLGASIPSLEALGNASTGLNDNSSRFGKLVKLSYDGRGGERDVVGASIEEFLLEKARVSRRSRSCAQERNYHFLCQLAGKSGAKRAYATNATRDDGAKLATTERAFAALGLDDDVTAFAEAVGEAVLCLGDGDAAAAAAALGVDAAALAVALKERRCAGAGTDATVSVTYEPTEQLRVVDALAKALYAALFGSFVAAANAALAQPLEEVRGSIASPLGERSPNGASTPRKAGPREAFVGILDIYGFEIFAVNGLDQLLINYANEVLQRSFDDCLLKAEAKRYDDDAVPWDAVDLARCLGSTKVVDLVAAPPRGLLPLLDEQVKLGVRGADAAFLTQADKAHKDCDVYGKPRFDRDKQGGKRVRHAHLQRLLSRPFPTRDKFTVTHYAGAVTYDPAGFLLSNSDPLPVDVAAVLATSSKPRVAALLAPEPGARSGAKSLPQLRESTSRVFRGQMKSLEKTLAACAAPAHYVRCVRPNAAKSPDDFDARLVLGQLTAAGVMDLVKLRSQGFPERVDAAAFVAEFGRGLDGDADAAFAAAPRRARLARRARRGGGGAPARALDALDGDAAPDAPPPPPPPPLELDGAEAPTVAAALASARARPGRDAEQPKTRVVRRAPSRGLRKKGLFSTTEVDATAVVSSRGAVRVVVMRAVVGDCDRAGHAMACPLARRRRAAAAAGGHVLAGDPGDAPCLVAVDRLDGAKRPKPLRFVDDAEGATRVWRASRRRRRAADFRCLARLAILALARE</sequence>
<feature type="region of interest" description="Disordered" evidence="7">
    <location>
        <begin position="726"/>
        <end position="764"/>
    </location>
</feature>
<keyword evidence="4 6" id="KW-0505">Motor protein</keyword>
<evidence type="ECO:0000256" key="2">
    <source>
        <dbReference type="ARBA" id="ARBA00022840"/>
    </source>
</evidence>
<comment type="caution">
    <text evidence="9">The sequence shown here is derived from an EMBL/GenBank/DDBJ whole genome shotgun (WGS) entry which is preliminary data.</text>
</comment>
<evidence type="ECO:0000256" key="6">
    <source>
        <dbReference type="PROSITE-ProRule" id="PRU00782"/>
    </source>
</evidence>
<keyword evidence="1 6" id="KW-0547">Nucleotide-binding</keyword>
<evidence type="ECO:0000313" key="10">
    <source>
        <dbReference type="Proteomes" id="UP001363151"/>
    </source>
</evidence>
<proteinExistence type="inferred from homology"/>
<keyword evidence="10" id="KW-1185">Reference proteome</keyword>
<feature type="compositionally biased region" description="Pro residues" evidence="7">
    <location>
        <begin position="750"/>
        <end position="760"/>
    </location>
</feature>
<keyword evidence="2 6" id="KW-0067">ATP-binding</keyword>
<dbReference type="InterPro" id="IPR036961">
    <property type="entry name" value="Kinesin_motor_dom_sf"/>
</dbReference>
<dbReference type="PANTHER" id="PTHR13140:SF706">
    <property type="entry name" value="DILUTE CLASS UNCONVENTIONAL MYOSIN, ISOFORM C"/>
    <property type="match status" value="1"/>
</dbReference>
<dbReference type="PANTHER" id="PTHR13140">
    <property type="entry name" value="MYOSIN"/>
    <property type="match status" value="1"/>
</dbReference>
<dbReference type="InterPro" id="IPR027417">
    <property type="entry name" value="P-loop_NTPase"/>
</dbReference>
<dbReference type="PRINTS" id="PR00193">
    <property type="entry name" value="MYOSINHEAVY"/>
</dbReference>
<dbReference type="PROSITE" id="PS51456">
    <property type="entry name" value="MYOSIN_MOTOR"/>
    <property type="match status" value="1"/>
</dbReference>
<dbReference type="InterPro" id="IPR001609">
    <property type="entry name" value="Myosin_head_motor_dom-like"/>
</dbReference>